<organism evidence="1 2">
    <name type="scientific">Boeremia exigua</name>
    <dbReference type="NCBI Taxonomy" id="749465"/>
    <lineage>
        <taxon>Eukaryota</taxon>
        <taxon>Fungi</taxon>
        <taxon>Dikarya</taxon>
        <taxon>Ascomycota</taxon>
        <taxon>Pezizomycotina</taxon>
        <taxon>Dothideomycetes</taxon>
        <taxon>Pleosporomycetidae</taxon>
        <taxon>Pleosporales</taxon>
        <taxon>Pleosporineae</taxon>
        <taxon>Didymellaceae</taxon>
        <taxon>Boeremia</taxon>
    </lineage>
</organism>
<evidence type="ECO:0000313" key="2">
    <source>
        <dbReference type="Proteomes" id="UP001153331"/>
    </source>
</evidence>
<name>A0ACC2IU11_9PLEO</name>
<dbReference type="EMBL" id="JAPHNI010000012">
    <property type="protein sequence ID" value="KAJ8118699.1"/>
    <property type="molecule type" value="Genomic_DNA"/>
</dbReference>
<keyword evidence="2" id="KW-1185">Reference proteome</keyword>
<protein>
    <submittedName>
        <fullName evidence="1">Uncharacterized protein</fullName>
    </submittedName>
</protein>
<evidence type="ECO:0000313" key="1">
    <source>
        <dbReference type="EMBL" id="KAJ8118699.1"/>
    </source>
</evidence>
<comment type="caution">
    <text evidence="1">The sequence shown here is derived from an EMBL/GenBank/DDBJ whole genome shotgun (WGS) entry which is preliminary data.</text>
</comment>
<dbReference type="Proteomes" id="UP001153331">
    <property type="component" value="Unassembled WGS sequence"/>
</dbReference>
<gene>
    <name evidence="1" type="ORF">OPT61_g379</name>
</gene>
<sequence length="317" mass="34131">MMGSLRLGTQRSAAEVSGPTRRRLTGSAHIVHRASDPGSLVRDSVFFGDTGVQGNNTGGGVSKARRLESMEIKIVDVWSEETLGRVVFAPAQGQEVKKGRCVSQPDWTSEAWERGGQLFRCLWNLNPNGSALIIAGVVPMCKEESAFGAFAVRRIGLPQQIYTFPISSRTPNNTTTTEMATSHIETPIGNTDAAVVIAALHNHELMIKTLCPALVSYSFDSGDKASSATYNVTDKKPIGQTTYKLTLTNVPDGVDSLVNAKPPVGILTIAGKWRVADGKLTEDVVIDGNFMMKKVAKGNVEKTHPEQHTKLIEAAKA</sequence>
<reference evidence="1" key="1">
    <citation type="submission" date="2022-11" db="EMBL/GenBank/DDBJ databases">
        <title>Genome Sequence of Boeremia exigua.</title>
        <authorList>
            <person name="Buettner E."/>
        </authorList>
    </citation>
    <scope>NUCLEOTIDE SEQUENCE</scope>
    <source>
        <strain evidence="1">CU02</strain>
    </source>
</reference>
<proteinExistence type="predicted"/>
<accession>A0ACC2IU11</accession>